<feature type="transmembrane region" description="Helical" evidence="1">
    <location>
        <begin position="283"/>
        <end position="307"/>
    </location>
</feature>
<sequence>MQMIFQITISKFRMALYLGYCIVLAIFLALHLFHFNTYQADIESILLTYLIGFIVPVVIVFRKRMDIYEPINLFAFFYYTYFFAALFYISDLSALEMHFHHLFSKRVIFPNVSILFKISLFYIIIGYISFLFGYYSISINQNVNIVQFSKSDQNKADLLDKFIPFFIIIGLINYFYAMYIYGQNPIQFLLSTNERMIAHIRGEGKSVLGYGYYFLFSALYFWHYKLMVYNKKSYLFYVFFFIGGIIYFIYGRLTLTLTFLFSFFILSRYCSKGFSVYSKKHFLFPFGMVILAISLYVLRIFSNYYILNVKITAYWDFIKYFLSSSGAIRYILYKGNIPSIPAYMNIYYFWEKDFNFLFGKSFIMTITNILPSRIKSFLDTPLTIVSMLKEAGWYGGDRGNPTISLLSELYVNLSWAGIPIGMFLAGIIYSISYTYVIKKKNYWFYLFYIGILLRFFTIIVKVESSNLLSNAIWLSLPTILLYIIITKFFTKCVGTP</sequence>
<protein>
    <recommendedName>
        <fullName evidence="4">Oligosaccharide repeat unit polymerase</fullName>
    </recommendedName>
</protein>
<evidence type="ECO:0000256" key="1">
    <source>
        <dbReference type="SAM" id="Phobius"/>
    </source>
</evidence>
<feature type="transmembrane region" description="Helical" evidence="1">
    <location>
        <begin position="442"/>
        <end position="460"/>
    </location>
</feature>
<proteinExistence type="predicted"/>
<feature type="transmembrane region" description="Helical" evidence="1">
    <location>
        <begin position="12"/>
        <end position="33"/>
    </location>
</feature>
<dbReference type="KEGG" id="dli:dnl_56520"/>
<evidence type="ECO:0000313" key="3">
    <source>
        <dbReference type="Proteomes" id="UP000663720"/>
    </source>
</evidence>
<feature type="transmembrane region" description="Helical" evidence="1">
    <location>
        <begin position="413"/>
        <end position="435"/>
    </location>
</feature>
<feature type="transmembrane region" description="Helical" evidence="1">
    <location>
        <begin position="206"/>
        <end position="222"/>
    </location>
</feature>
<feature type="transmembrane region" description="Helical" evidence="1">
    <location>
        <begin position="73"/>
        <end position="94"/>
    </location>
</feature>
<keyword evidence="1" id="KW-0812">Transmembrane</keyword>
<keyword evidence="3" id="KW-1185">Reference proteome</keyword>
<dbReference type="AlphaFoldDB" id="A0A975BDA6"/>
<evidence type="ECO:0000313" key="2">
    <source>
        <dbReference type="EMBL" id="QTA83256.1"/>
    </source>
</evidence>
<keyword evidence="1" id="KW-1133">Transmembrane helix</keyword>
<evidence type="ECO:0008006" key="4">
    <source>
        <dbReference type="Google" id="ProtNLM"/>
    </source>
</evidence>
<dbReference type="EMBL" id="CP061799">
    <property type="protein sequence ID" value="QTA83256.1"/>
    <property type="molecule type" value="Genomic_DNA"/>
</dbReference>
<feature type="transmembrane region" description="Helical" evidence="1">
    <location>
        <begin position="45"/>
        <end position="61"/>
    </location>
</feature>
<feature type="transmembrane region" description="Helical" evidence="1">
    <location>
        <begin position="158"/>
        <end position="181"/>
    </location>
</feature>
<feature type="transmembrane region" description="Helical" evidence="1">
    <location>
        <begin position="234"/>
        <end position="250"/>
    </location>
</feature>
<feature type="transmembrane region" description="Helical" evidence="1">
    <location>
        <begin position="472"/>
        <end position="490"/>
    </location>
</feature>
<organism evidence="2 3">
    <name type="scientific">Desulfonema limicola</name>
    <dbReference type="NCBI Taxonomy" id="45656"/>
    <lineage>
        <taxon>Bacteria</taxon>
        <taxon>Pseudomonadati</taxon>
        <taxon>Thermodesulfobacteriota</taxon>
        <taxon>Desulfobacteria</taxon>
        <taxon>Desulfobacterales</taxon>
        <taxon>Desulfococcaceae</taxon>
        <taxon>Desulfonema</taxon>
    </lineage>
</organism>
<reference evidence="2" key="1">
    <citation type="journal article" date="2021" name="Microb. Physiol.">
        <title>Proteogenomic Insights into the Physiology of Marine, Sulfate-Reducing, Filamentous Desulfonema limicola and Desulfonema magnum.</title>
        <authorList>
            <person name="Schnaars V."/>
            <person name="Wohlbrand L."/>
            <person name="Scheve S."/>
            <person name="Hinrichs C."/>
            <person name="Reinhardt R."/>
            <person name="Rabus R."/>
        </authorList>
    </citation>
    <scope>NUCLEOTIDE SEQUENCE</scope>
    <source>
        <strain evidence="2">5ac10</strain>
    </source>
</reference>
<keyword evidence="1" id="KW-0472">Membrane</keyword>
<accession>A0A975BDA6</accession>
<feature type="transmembrane region" description="Helical" evidence="1">
    <location>
        <begin position="114"/>
        <end position="137"/>
    </location>
</feature>
<gene>
    <name evidence="2" type="ORF">dnl_56520</name>
</gene>
<dbReference type="Proteomes" id="UP000663720">
    <property type="component" value="Chromosome"/>
</dbReference>
<name>A0A975BDA6_9BACT</name>